<protein>
    <recommendedName>
        <fullName evidence="4">Methylamine utilization protein MauE</fullName>
    </recommendedName>
</protein>
<dbReference type="EMBL" id="QDDL01000001">
    <property type="protein sequence ID" value="PVZ72541.1"/>
    <property type="molecule type" value="Genomic_DNA"/>
</dbReference>
<dbReference type="AlphaFoldDB" id="A0A2V1GZW2"/>
<feature type="transmembrane region" description="Helical" evidence="1">
    <location>
        <begin position="50"/>
        <end position="67"/>
    </location>
</feature>
<organism evidence="2 3">
    <name type="scientific">Pelagibaculum spongiae</name>
    <dbReference type="NCBI Taxonomy" id="2080658"/>
    <lineage>
        <taxon>Bacteria</taxon>
        <taxon>Pseudomonadati</taxon>
        <taxon>Pseudomonadota</taxon>
        <taxon>Gammaproteobacteria</taxon>
        <taxon>Oceanospirillales</taxon>
        <taxon>Pelagibaculum</taxon>
    </lineage>
</organism>
<keyword evidence="1" id="KW-1133">Transmembrane helix</keyword>
<feature type="transmembrane region" description="Helical" evidence="1">
    <location>
        <begin position="12"/>
        <end position="30"/>
    </location>
</feature>
<evidence type="ECO:0000256" key="1">
    <source>
        <dbReference type="SAM" id="Phobius"/>
    </source>
</evidence>
<comment type="caution">
    <text evidence="2">The sequence shown here is derived from an EMBL/GenBank/DDBJ whole genome shotgun (WGS) entry which is preliminary data.</text>
</comment>
<evidence type="ECO:0000313" key="3">
    <source>
        <dbReference type="Proteomes" id="UP000244906"/>
    </source>
</evidence>
<feature type="transmembrane region" description="Helical" evidence="1">
    <location>
        <begin position="72"/>
        <end position="93"/>
    </location>
</feature>
<gene>
    <name evidence="2" type="ORF">DC094_05965</name>
</gene>
<keyword evidence="1" id="KW-0472">Membrane</keyword>
<evidence type="ECO:0008006" key="4">
    <source>
        <dbReference type="Google" id="ProtNLM"/>
    </source>
</evidence>
<keyword evidence="3" id="KW-1185">Reference proteome</keyword>
<feature type="transmembrane region" description="Helical" evidence="1">
    <location>
        <begin position="113"/>
        <end position="134"/>
    </location>
</feature>
<keyword evidence="1" id="KW-0812">Transmembrane</keyword>
<dbReference type="RefSeq" id="WP_116686127.1">
    <property type="nucleotide sequence ID" value="NZ_CAWNYD010000001.1"/>
</dbReference>
<name>A0A2V1GZW2_9GAMM</name>
<sequence length="143" mass="15743">MDLGLLYVKEVIKLLALLAAVFSIYLLVNIHQTNVLLEDLGLPGLLSLPISYLLTGGLGVCSILALFRRMPFWILLIPLISLASISILIQYLGLAVDCGCLSPESIEYKTYRALPINLAVIISMVVSIFMVFVLSRIRKPIVV</sequence>
<accession>A0A2V1GZW2</accession>
<reference evidence="2 3" key="1">
    <citation type="submission" date="2018-04" db="EMBL/GenBank/DDBJ databases">
        <title>Thalassorhabdus spongiae gen. nov., sp. nov., isolated from a marine sponge in South-West Iceland.</title>
        <authorList>
            <person name="Knobloch S."/>
            <person name="Daussin A."/>
            <person name="Johannsson R."/>
            <person name="Marteinsson V.T."/>
        </authorList>
    </citation>
    <scope>NUCLEOTIDE SEQUENCE [LARGE SCALE GENOMIC DNA]</scope>
    <source>
        <strain evidence="2 3">Hp12</strain>
    </source>
</reference>
<evidence type="ECO:0000313" key="2">
    <source>
        <dbReference type="EMBL" id="PVZ72541.1"/>
    </source>
</evidence>
<dbReference type="Proteomes" id="UP000244906">
    <property type="component" value="Unassembled WGS sequence"/>
</dbReference>
<proteinExistence type="predicted"/>